<feature type="compositionally biased region" description="Low complexity" evidence="1">
    <location>
        <begin position="351"/>
        <end position="371"/>
    </location>
</feature>
<feature type="compositionally biased region" description="Polar residues" evidence="1">
    <location>
        <begin position="257"/>
        <end position="270"/>
    </location>
</feature>
<feature type="region of interest" description="Disordered" evidence="1">
    <location>
        <begin position="136"/>
        <end position="193"/>
    </location>
</feature>
<evidence type="ECO:0000256" key="1">
    <source>
        <dbReference type="SAM" id="MobiDB-lite"/>
    </source>
</evidence>
<proteinExistence type="predicted"/>
<sequence>MAREKKKGEKGGQEDPGGVGAKRVLCHIAILDNPSLLWLEVWRGTVPFKSMNNFFGCLREHIVRRDVNLKKMTTRNLYLSLSSSDLVPIDDIDPENLKSLDDGHCVYVVYFKRRYTPEAYTVALRTIAKIQAVGSGGNDDNDNGGGNGNGADNQAGPKKTGTTGISHPLEANGKASDIFDTPSVTHNLGGTEAQRLDVSGRRFRGALLALSSEDGKEPDASLKQQEMHSSTQNLVGLGPARSETVIGDPSLDEIAETNPTHSPHQISTPSEKAFRTMKITSLYPNRSYAQSLERPRVELDHQSKYYMIDPVSVSSKKPTTEQHGSTHPPPRDDLEPPRKAGVHYAYSTQFSTLSPESPESQSQLHSHSSSTPTPVRQEHDRAKRMPPSRPAIIPALAHPPNDQDTLGSSTPIGTVHLRLPPLPIGLAMRLLQLISDYNRGLVI</sequence>
<evidence type="ECO:0000313" key="2">
    <source>
        <dbReference type="EMBL" id="TNJ27726.1"/>
    </source>
</evidence>
<dbReference type="EMBL" id="VDLU01000003">
    <property type="protein sequence ID" value="TNJ27726.1"/>
    <property type="molecule type" value="Genomic_DNA"/>
</dbReference>
<keyword evidence="3" id="KW-1185">Reference proteome</keyword>
<accession>A0A4Z1SPK3</accession>
<feature type="compositionally biased region" description="Polar residues" evidence="1">
    <location>
        <begin position="312"/>
        <end position="325"/>
    </location>
</feature>
<feature type="compositionally biased region" description="Polar residues" evidence="1">
    <location>
        <begin position="222"/>
        <end position="234"/>
    </location>
</feature>
<feature type="region of interest" description="Disordered" evidence="1">
    <location>
        <begin position="350"/>
        <end position="387"/>
    </location>
</feature>
<name>A0A4Z1SPK3_GIAMU</name>
<dbReference type="AlphaFoldDB" id="A0A4Z1SPK3"/>
<feature type="compositionally biased region" description="Basic and acidic residues" evidence="1">
    <location>
        <begin position="329"/>
        <end position="338"/>
    </location>
</feature>
<dbReference type="VEuPathDB" id="GiardiaDB:GMRT_14932"/>
<organism evidence="2 3">
    <name type="scientific">Giardia muris</name>
    <dbReference type="NCBI Taxonomy" id="5742"/>
    <lineage>
        <taxon>Eukaryota</taxon>
        <taxon>Metamonada</taxon>
        <taxon>Diplomonadida</taxon>
        <taxon>Hexamitidae</taxon>
        <taxon>Giardiinae</taxon>
        <taxon>Giardia</taxon>
    </lineage>
</organism>
<dbReference type="Proteomes" id="UP000315496">
    <property type="component" value="Chromosome 3"/>
</dbReference>
<feature type="region of interest" description="Disordered" evidence="1">
    <location>
        <begin position="310"/>
        <end position="338"/>
    </location>
</feature>
<reference evidence="2 3" key="1">
    <citation type="submission" date="2019-05" db="EMBL/GenBank/DDBJ databases">
        <title>The compact genome of Giardia muris reveals important steps in the evolution of intestinal protozoan parasites.</title>
        <authorList>
            <person name="Xu F."/>
            <person name="Jimenez-Gonzalez A."/>
            <person name="Einarsson E."/>
            <person name="Astvaldsson A."/>
            <person name="Peirasmaki D."/>
            <person name="Eckmann L."/>
            <person name="Andersson J.O."/>
            <person name="Svard S.G."/>
            <person name="Jerlstrom-Hultqvist J."/>
        </authorList>
    </citation>
    <scope>NUCLEOTIDE SEQUENCE [LARGE SCALE GENOMIC DNA]</scope>
    <source>
        <strain evidence="2 3">Roberts-Thomson</strain>
    </source>
</reference>
<comment type="caution">
    <text evidence="2">The sequence shown here is derived from an EMBL/GenBank/DDBJ whole genome shotgun (WGS) entry which is preliminary data.</text>
</comment>
<evidence type="ECO:0000313" key="3">
    <source>
        <dbReference type="Proteomes" id="UP000315496"/>
    </source>
</evidence>
<gene>
    <name evidence="2" type="ORF">GMRT_14932</name>
</gene>
<feature type="region of interest" description="Disordered" evidence="1">
    <location>
        <begin position="210"/>
        <end position="272"/>
    </location>
</feature>
<protein>
    <submittedName>
        <fullName evidence="2">Uncharacterized protein</fullName>
    </submittedName>
</protein>